<dbReference type="EMBL" id="QKWP01001943">
    <property type="protein sequence ID" value="RIB05645.1"/>
    <property type="molecule type" value="Genomic_DNA"/>
</dbReference>
<dbReference type="OrthoDB" id="2302983at2759"/>
<reference evidence="1 2" key="1">
    <citation type="submission" date="2018-06" db="EMBL/GenBank/DDBJ databases">
        <title>Comparative genomics reveals the genomic features of Rhizophagus irregularis, R. cerebriforme, R. diaphanum and Gigaspora rosea, and their symbiotic lifestyle signature.</title>
        <authorList>
            <person name="Morin E."/>
            <person name="San Clemente H."/>
            <person name="Chen E.C.H."/>
            <person name="De La Providencia I."/>
            <person name="Hainaut M."/>
            <person name="Kuo A."/>
            <person name="Kohler A."/>
            <person name="Murat C."/>
            <person name="Tang N."/>
            <person name="Roy S."/>
            <person name="Loubradou J."/>
            <person name="Henrissat B."/>
            <person name="Grigoriev I.V."/>
            <person name="Corradi N."/>
            <person name="Roux C."/>
            <person name="Martin F.M."/>
        </authorList>
    </citation>
    <scope>NUCLEOTIDE SEQUENCE [LARGE SCALE GENOMIC DNA]</scope>
    <source>
        <strain evidence="1 2">DAOM 194757</strain>
    </source>
</reference>
<evidence type="ECO:0000313" key="2">
    <source>
        <dbReference type="Proteomes" id="UP000266673"/>
    </source>
</evidence>
<sequence>MKFFSSFSFFVSLIAITYSTIIAFVPHIEGHNIYIQNKLDRGTWASVAATLIQEDNFDWENNDAFAQDSSRSHAGFVLTVPDNVKSYWIILGVGLSLEEDKWRGPFNNTQDICWHFHGHFENWEIWSCF</sequence>
<dbReference type="AlphaFoldDB" id="A0A397U5T6"/>
<gene>
    <name evidence="1" type="ORF">C2G38_577399</name>
</gene>
<dbReference type="Proteomes" id="UP000266673">
    <property type="component" value="Unassembled WGS sequence"/>
</dbReference>
<name>A0A397U5T6_9GLOM</name>
<protein>
    <submittedName>
        <fullName evidence="1">Uncharacterized protein</fullName>
    </submittedName>
</protein>
<organism evidence="1 2">
    <name type="scientific">Gigaspora rosea</name>
    <dbReference type="NCBI Taxonomy" id="44941"/>
    <lineage>
        <taxon>Eukaryota</taxon>
        <taxon>Fungi</taxon>
        <taxon>Fungi incertae sedis</taxon>
        <taxon>Mucoromycota</taxon>
        <taxon>Glomeromycotina</taxon>
        <taxon>Glomeromycetes</taxon>
        <taxon>Diversisporales</taxon>
        <taxon>Gigasporaceae</taxon>
        <taxon>Gigaspora</taxon>
    </lineage>
</organism>
<proteinExistence type="predicted"/>
<comment type="caution">
    <text evidence="1">The sequence shown here is derived from an EMBL/GenBank/DDBJ whole genome shotgun (WGS) entry which is preliminary data.</text>
</comment>
<accession>A0A397U5T6</accession>
<evidence type="ECO:0000313" key="1">
    <source>
        <dbReference type="EMBL" id="RIB05645.1"/>
    </source>
</evidence>
<keyword evidence="2" id="KW-1185">Reference proteome</keyword>